<organism evidence="1 2">
    <name type="scientific">Rubroshorea leprosula</name>
    <dbReference type="NCBI Taxonomy" id="152421"/>
    <lineage>
        <taxon>Eukaryota</taxon>
        <taxon>Viridiplantae</taxon>
        <taxon>Streptophyta</taxon>
        <taxon>Embryophyta</taxon>
        <taxon>Tracheophyta</taxon>
        <taxon>Spermatophyta</taxon>
        <taxon>Magnoliopsida</taxon>
        <taxon>eudicotyledons</taxon>
        <taxon>Gunneridae</taxon>
        <taxon>Pentapetalae</taxon>
        <taxon>rosids</taxon>
        <taxon>malvids</taxon>
        <taxon>Malvales</taxon>
        <taxon>Dipterocarpaceae</taxon>
        <taxon>Rubroshorea</taxon>
    </lineage>
</organism>
<gene>
    <name evidence="1" type="ORF">SLEP1_g11279</name>
</gene>
<dbReference type="Proteomes" id="UP001054252">
    <property type="component" value="Unassembled WGS sequence"/>
</dbReference>
<sequence length="75" mass="8166">MPFDGFEKLVGCLSEISGPAFLHCSYDACGFIWMVISYYDGVGYGYLTITLKSSLCAAYAGGSAFFFCNQMLTQS</sequence>
<keyword evidence="2" id="KW-1185">Reference proteome</keyword>
<dbReference type="EMBL" id="BPVZ01000012">
    <property type="protein sequence ID" value="GKU98253.1"/>
    <property type="molecule type" value="Genomic_DNA"/>
</dbReference>
<proteinExistence type="predicted"/>
<name>A0AAV5IAU6_9ROSI</name>
<accession>A0AAV5IAU6</accession>
<reference evidence="1 2" key="1">
    <citation type="journal article" date="2021" name="Commun. Biol.">
        <title>The genome of Shorea leprosula (Dipterocarpaceae) highlights the ecological relevance of drought in aseasonal tropical rainforests.</title>
        <authorList>
            <person name="Ng K.K.S."/>
            <person name="Kobayashi M.J."/>
            <person name="Fawcett J.A."/>
            <person name="Hatakeyama M."/>
            <person name="Paape T."/>
            <person name="Ng C.H."/>
            <person name="Ang C.C."/>
            <person name="Tnah L.H."/>
            <person name="Lee C.T."/>
            <person name="Nishiyama T."/>
            <person name="Sese J."/>
            <person name="O'Brien M.J."/>
            <person name="Copetti D."/>
            <person name="Mohd Noor M.I."/>
            <person name="Ong R.C."/>
            <person name="Putra M."/>
            <person name="Sireger I.Z."/>
            <person name="Indrioko S."/>
            <person name="Kosugi Y."/>
            <person name="Izuno A."/>
            <person name="Isagi Y."/>
            <person name="Lee S.L."/>
            <person name="Shimizu K.K."/>
        </authorList>
    </citation>
    <scope>NUCLEOTIDE SEQUENCE [LARGE SCALE GENOMIC DNA]</scope>
    <source>
        <strain evidence="1">214</strain>
    </source>
</reference>
<protein>
    <submittedName>
        <fullName evidence="1">Uncharacterized protein</fullName>
    </submittedName>
</protein>
<evidence type="ECO:0000313" key="1">
    <source>
        <dbReference type="EMBL" id="GKU98253.1"/>
    </source>
</evidence>
<evidence type="ECO:0000313" key="2">
    <source>
        <dbReference type="Proteomes" id="UP001054252"/>
    </source>
</evidence>
<comment type="caution">
    <text evidence="1">The sequence shown here is derived from an EMBL/GenBank/DDBJ whole genome shotgun (WGS) entry which is preliminary data.</text>
</comment>
<dbReference type="AlphaFoldDB" id="A0AAV5IAU6"/>